<evidence type="ECO:0000256" key="3">
    <source>
        <dbReference type="ARBA" id="ARBA00022833"/>
    </source>
</evidence>
<dbReference type="InterPro" id="IPR029021">
    <property type="entry name" value="Prot-tyrosine_phosphatase-like"/>
</dbReference>
<keyword evidence="1" id="KW-0479">Metal-binding</keyword>
<feature type="domain" description="Tyrosine-protein phosphatase" evidence="7">
    <location>
        <begin position="851"/>
        <end position="1077"/>
    </location>
</feature>
<dbReference type="PROSITE" id="PS50055">
    <property type="entry name" value="TYR_PHOSPHATASE_PTP"/>
    <property type="match status" value="2"/>
</dbReference>
<keyword evidence="5" id="KW-0325">Glycoprotein</keyword>
<dbReference type="PROSITE" id="PS50056">
    <property type="entry name" value="TYR_PHOSPHATASE_2"/>
    <property type="match status" value="2"/>
</dbReference>
<dbReference type="FunFam" id="2.20.100.10:FF:000001">
    <property type="entry name" value="semaphorin-5A isoform X1"/>
    <property type="match status" value="1"/>
</dbReference>
<gene>
    <name evidence="9" type="ORF">HOLleu_25685</name>
</gene>
<keyword evidence="4" id="KW-1015">Disulfide bond</keyword>
<evidence type="ECO:0000259" key="8">
    <source>
        <dbReference type="PROSITE" id="PS50056"/>
    </source>
</evidence>
<evidence type="ECO:0000313" key="9">
    <source>
        <dbReference type="EMBL" id="KAJ8032217.1"/>
    </source>
</evidence>
<keyword evidence="6" id="KW-0812">Transmembrane</keyword>
<dbReference type="Gene3D" id="3.40.1620.60">
    <property type="match status" value="1"/>
</dbReference>
<feature type="domain" description="Tyrosine specific protein phosphatases" evidence="8">
    <location>
        <begin position="997"/>
        <end position="1068"/>
    </location>
</feature>
<evidence type="ECO:0000256" key="4">
    <source>
        <dbReference type="ARBA" id="ARBA00023157"/>
    </source>
</evidence>
<dbReference type="InterPro" id="IPR000387">
    <property type="entry name" value="Tyr_Pase_dom"/>
</dbReference>
<dbReference type="PANTHER" id="PTHR19134">
    <property type="entry name" value="RECEPTOR-TYPE TYROSINE-PROTEIN PHOSPHATASE"/>
    <property type="match status" value="1"/>
</dbReference>
<dbReference type="Pfam" id="PF19030">
    <property type="entry name" value="TSP1_ADAMTS"/>
    <property type="match status" value="2"/>
</dbReference>
<evidence type="ECO:0000256" key="1">
    <source>
        <dbReference type="ARBA" id="ARBA00022723"/>
    </source>
</evidence>
<sequence>MWGKPWCLDDIPDDKVREVSINEVNPAPSITHQCTEMMKKISEYPEFYQSVTGCVEETTCTSLVCELPDRNKWYVNVCTPMGIPPAEGTSCGYYRYCINGKCVPNVKDVSSLDMSDGEFSEWETSPCSQSCGGGVKVTRRTCSNPPQEFAGAFCDGQHLHYELCNLQPCPGGKTFLEKRDDSCSSISPDLGFYIFSEDGAPPTCLKACVNHTSFEWSYFEPLYFEDGTKCWDDIFNDDFTLEKRCVAGKCVQFNCFGDEGFKGLYDECRVCGGKGTSCSPRNETIFNDKHQRNIILPVGATSVLVSNYDCQTEQGRTALDLKSGGNVLVNGGNVFKVGFAFPNGIRCAVNLTSTGPLKAELSLSSEYRSEIRANHRLLSVSYFEPKSSPTFLWRPGPFGLCSADCGAGIRRREIRCLEIRNGQEREVADNMCNILDKPRTTVPCCIPCWSFTFTPCKDDENGYVYTRVRRAECKIGNKVVDSSKCNPATKPVNVYMPCSGDRQWLKYKWTVGPWSSCYGCRRTRDIACVVGPHEFPVSDNLCNTVERPNQSEQCPTPSCGGFTTPSSRTTYSWHTKSWSLCRSCDKRYRSVECVDDVTGGVVSDEMCYSPQRPDDSETCSDDPSCSYEGYHWSTGPWSPCTMCRRTREVECFDAQSGKGVCLEMCDPKLRPDEIGDCEDCADWISEAWSECSVSCGTGFQTRHVSCSSPENVRCYINKPPETKPCDLRQCYGRSAEPPSLSPGLIVMAVFGVVVLPFVLWGIVRYLRRKIKKMQTLGNSRLRDDNIAIAESVNCGDISTTSSGSVMALPTFRDSDGIFLPIQIKDLPKCFQKSRVNPEETLVDEFMKLSQPHGLTISEGETKRNQESTELHQDEMITQVENRSPCYIKSKGKVVLIVTEGPIPSTLKSFWKLIWQEKSPIIVNLTERKDITMTNSPSPTTDQVRRYGELISLGTTKRAEYSVESVKVVKGSEIRHVTICHFFLWPETGVPEQPEGLIGFIKKLRSLYQGHSAPILVHCNNDLRSSSAFVTIFCLVEHLTTRQPINVNDFLGNLRDIDKDLTPNQDQYNFIYEALAAASLFPQVDLQPHTLLSMDLNNNNILGKLIREYEAILNQQMFGTPAVSAEGCKPHNAAKNRYPDIVPLDRYRPVWTFSDNANASSYINATLVDSFWSYNGIITTQSPLPNTIEDFWSTIYYYKCSAVVSLNSFTKRNENVPQYWLDGFTAKYGKYIVECAPLSHWRSGVFIKRKMFIRREGSSTRLNIDHYQLLNWSTPNNNLSGLLDIIAAIQPMLKAKKRIALHCMDGAGRSGIIAAVSTELGRVKEDGMVDLFQTVVKLRRRNPRFIKCQEEYIFSYTLLQAALKAWRAEF</sequence>
<evidence type="ECO:0000256" key="2">
    <source>
        <dbReference type="ARBA" id="ARBA00022801"/>
    </source>
</evidence>
<dbReference type="InterPro" id="IPR045371">
    <property type="entry name" value="ADAMTS_CR_3"/>
</dbReference>
<organism evidence="9 10">
    <name type="scientific">Holothuria leucospilota</name>
    <name type="common">Black long sea cucumber</name>
    <name type="synonym">Mertensiothuria leucospilota</name>
    <dbReference type="NCBI Taxonomy" id="206669"/>
    <lineage>
        <taxon>Eukaryota</taxon>
        <taxon>Metazoa</taxon>
        <taxon>Echinodermata</taxon>
        <taxon>Eleutherozoa</taxon>
        <taxon>Echinozoa</taxon>
        <taxon>Holothuroidea</taxon>
        <taxon>Aspidochirotacea</taxon>
        <taxon>Aspidochirotida</taxon>
        <taxon>Holothuriidae</taxon>
        <taxon>Holothuria</taxon>
    </lineage>
</organism>
<evidence type="ECO:0000256" key="5">
    <source>
        <dbReference type="ARBA" id="ARBA00023180"/>
    </source>
</evidence>
<dbReference type="PRINTS" id="PR00700">
    <property type="entry name" value="PRTYPHPHTASE"/>
</dbReference>
<protein>
    <submittedName>
        <fullName evidence="9">Receptor-type tyrosine-protein phosphatase kappa</fullName>
    </submittedName>
</protein>
<proteinExistence type="predicted"/>
<keyword evidence="3" id="KW-0862">Zinc</keyword>
<dbReference type="SUPFAM" id="SSF82895">
    <property type="entry name" value="TSP-1 type 1 repeat"/>
    <property type="match status" value="3"/>
</dbReference>
<evidence type="ECO:0000313" key="10">
    <source>
        <dbReference type="Proteomes" id="UP001152320"/>
    </source>
</evidence>
<dbReference type="SUPFAM" id="SSF52799">
    <property type="entry name" value="(Phosphotyrosine protein) phosphatases II"/>
    <property type="match status" value="2"/>
</dbReference>
<dbReference type="PANTHER" id="PTHR19134:SF449">
    <property type="entry name" value="TYROSINE-PROTEIN PHOSPHATASE 1"/>
    <property type="match status" value="1"/>
</dbReference>
<dbReference type="Pfam" id="PF17771">
    <property type="entry name" value="ADAMTS_CR_2"/>
    <property type="match status" value="1"/>
</dbReference>
<dbReference type="SMART" id="SM00209">
    <property type="entry name" value="TSP1"/>
    <property type="match status" value="6"/>
</dbReference>
<comment type="caution">
    <text evidence="9">The sequence shown here is derived from an EMBL/GenBank/DDBJ whole genome shotgun (WGS) entry which is preliminary data.</text>
</comment>
<dbReference type="EMBL" id="JAIZAY010000012">
    <property type="protein sequence ID" value="KAJ8032217.1"/>
    <property type="molecule type" value="Genomic_DNA"/>
</dbReference>
<dbReference type="CDD" id="cd00047">
    <property type="entry name" value="PTPc"/>
    <property type="match status" value="2"/>
</dbReference>
<dbReference type="SMART" id="SM00404">
    <property type="entry name" value="PTPc_motif"/>
    <property type="match status" value="2"/>
</dbReference>
<keyword evidence="9" id="KW-0675">Receptor</keyword>
<dbReference type="Proteomes" id="UP001152320">
    <property type="component" value="Chromosome 12"/>
</dbReference>
<keyword evidence="6" id="KW-0472">Membrane</keyword>
<evidence type="ECO:0000256" key="6">
    <source>
        <dbReference type="SAM" id="Phobius"/>
    </source>
</evidence>
<dbReference type="PROSITE" id="PS00383">
    <property type="entry name" value="TYR_PHOSPHATASE_1"/>
    <property type="match status" value="1"/>
</dbReference>
<dbReference type="Gene3D" id="2.60.120.830">
    <property type="match status" value="1"/>
</dbReference>
<dbReference type="InterPro" id="IPR003595">
    <property type="entry name" value="Tyr_Pase_cat"/>
</dbReference>
<feature type="domain" description="Tyrosine specific protein phosphatases" evidence="8">
    <location>
        <begin position="1279"/>
        <end position="1352"/>
    </location>
</feature>
<dbReference type="Gene3D" id="3.90.190.10">
    <property type="entry name" value="Protein tyrosine phosphatase superfamily"/>
    <property type="match status" value="2"/>
</dbReference>
<accession>A0A9Q1H202</accession>
<dbReference type="SMART" id="SM00194">
    <property type="entry name" value="PTPc"/>
    <property type="match status" value="2"/>
</dbReference>
<feature type="transmembrane region" description="Helical" evidence="6">
    <location>
        <begin position="743"/>
        <end position="763"/>
    </location>
</feature>
<dbReference type="Gene3D" id="2.20.100.10">
    <property type="entry name" value="Thrombospondin type-1 (TSP1) repeat"/>
    <property type="match status" value="3"/>
</dbReference>
<evidence type="ECO:0000259" key="7">
    <source>
        <dbReference type="PROSITE" id="PS50055"/>
    </source>
</evidence>
<dbReference type="InterPro" id="IPR016130">
    <property type="entry name" value="Tyr_Pase_AS"/>
</dbReference>
<dbReference type="GO" id="GO:0004725">
    <property type="term" value="F:protein tyrosine phosphatase activity"/>
    <property type="evidence" value="ECO:0007669"/>
    <property type="project" value="InterPro"/>
</dbReference>
<dbReference type="InterPro" id="IPR041645">
    <property type="entry name" value="ADAMTS_CR_2"/>
</dbReference>
<name>A0A9Q1H202_HOLLE</name>
<dbReference type="GO" id="GO:0046872">
    <property type="term" value="F:metal ion binding"/>
    <property type="evidence" value="ECO:0007669"/>
    <property type="project" value="UniProtKB-KW"/>
</dbReference>
<dbReference type="PROSITE" id="PS50092">
    <property type="entry name" value="TSP1"/>
    <property type="match status" value="5"/>
</dbReference>
<keyword evidence="10" id="KW-1185">Reference proteome</keyword>
<dbReference type="Pfam" id="PF00090">
    <property type="entry name" value="TSP_1"/>
    <property type="match status" value="1"/>
</dbReference>
<dbReference type="Pfam" id="PF00102">
    <property type="entry name" value="Y_phosphatase"/>
    <property type="match status" value="2"/>
</dbReference>
<dbReference type="InterPro" id="IPR050348">
    <property type="entry name" value="Protein-Tyr_Phosphatase"/>
</dbReference>
<keyword evidence="6" id="KW-1133">Transmembrane helix</keyword>
<dbReference type="InterPro" id="IPR000884">
    <property type="entry name" value="TSP1_rpt"/>
</dbReference>
<feature type="domain" description="Tyrosine-protein phosphatase" evidence="7">
    <location>
        <begin position="1104"/>
        <end position="1361"/>
    </location>
</feature>
<dbReference type="Pfam" id="PF19236">
    <property type="entry name" value="ADAMTS_CR_3"/>
    <property type="match status" value="1"/>
</dbReference>
<reference evidence="9" key="1">
    <citation type="submission" date="2021-10" db="EMBL/GenBank/DDBJ databases">
        <title>Tropical sea cucumber genome reveals ecological adaptation and Cuvierian tubules defense mechanism.</title>
        <authorList>
            <person name="Chen T."/>
        </authorList>
    </citation>
    <scope>NUCLEOTIDE SEQUENCE</scope>
    <source>
        <strain evidence="9">Nanhai2018</strain>
        <tissue evidence="9">Muscle</tissue>
    </source>
</reference>
<dbReference type="InterPro" id="IPR036383">
    <property type="entry name" value="TSP1_rpt_sf"/>
</dbReference>
<dbReference type="InterPro" id="IPR000242">
    <property type="entry name" value="PTP_cat"/>
</dbReference>
<keyword evidence="2" id="KW-0378">Hydrolase</keyword>